<dbReference type="EMBL" id="ASWH01000005">
    <property type="protein sequence ID" value="EOW77161.1"/>
    <property type="molecule type" value="Genomic_DNA"/>
</dbReference>
<keyword evidence="1" id="KW-0472">Membrane</keyword>
<name>R2V405_9ENTE</name>
<dbReference type="RefSeq" id="WP_010782388.1">
    <property type="nucleotide sequence ID" value="NZ_ASWH01000005.1"/>
</dbReference>
<reference evidence="3 5" key="2">
    <citation type="submission" date="2013-03" db="EMBL/GenBank/DDBJ databases">
        <title>The Genome Sequence of Enterococcus gilvus ATCC BAA-350 (PacBio/Illumina hybrid assembly).</title>
        <authorList>
            <consortium name="The Broad Institute Genomics Platform"/>
            <consortium name="The Broad Institute Genome Sequencing Center for Infectious Disease"/>
            <person name="Earl A."/>
            <person name="Russ C."/>
            <person name="Gilmore M."/>
            <person name="Surin D."/>
            <person name="Walker B."/>
            <person name="Young S."/>
            <person name="Zeng Q."/>
            <person name="Gargeya S."/>
            <person name="Fitzgerald M."/>
            <person name="Haas B."/>
            <person name="Abouelleil A."/>
            <person name="Allen A.W."/>
            <person name="Alvarado L."/>
            <person name="Arachchi H.M."/>
            <person name="Berlin A.M."/>
            <person name="Chapman S.B."/>
            <person name="Gainer-Dewar J."/>
            <person name="Goldberg J."/>
            <person name="Griggs A."/>
            <person name="Gujja S."/>
            <person name="Hansen M."/>
            <person name="Howarth C."/>
            <person name="Imamovic A."/>
            <person name="Ireland A."/>
            <person name="Larimer J."/>
            <person name="McCowan C."/>
            <person name="Murphy C."/>
            <person name="Pearson M."/>
            <person name="Poon T.W."/>
            <person name="Priest M."/>
            <person name="Roberts A."/>
            <person name="Saif S."/>
            <person name="Shea T."/>
            <person name="Sisk P."/>
            <person name="Sykes S."/>
            <person name="Wortman J."/>
            <person name="Nusbaum C."/>
            <person name="Birren B."/>
        </authorList>
    </citation>
    <scope>NUCLEOTIDE SEQUENCE [LARGE SCALE GENOMIC DNA]</scope>
    <source>
        <strain evidence="3 5">ATCC BAA-350</strain>
    </source>
</reference>
<reference evidence="2 4" key="1">
    <citation type="submission" date="2013-02" db="EMBL/GenBank/DDBJ databases">
        <title>The Genome Sequence of Enterococcus gilvus ATCC BAA-350.</title>
        <authorList>
            <consortium name="The Broad Institute Genome Sequencing Platform"/>
            <consortium name="The Broad Institute Genome Sequencing Center for Infectious Disease"/>
            <person name="Earl A.M."/>
            <person name="Gilmore M.S."/>
            <person name="Lebreton F."/>
            <person name="Walker B."/>
            <person name="Young S.K."/>
            <person name="Zeng Q."/>
            <person name="Gargeya S."/>
            <person name="Fitzgerald M."/>
            <person name="Haas B."/>
            <person name="Abouelleil A."/>
            <person name="Alvarado L."/>
            <person name="Arachchi H.M."/>
            <person name="Berlin A.M."/>
            <person name="Chapman S.B."/>
            <person name="Dewar J."/>
            <person name="Goldberg J."/>
            <person name="Griggs A."/>
            <person name="Gujja S."/>
            <person name="Hansen M."/>
            <person name="Howarth C."/>
            <person name="Imamovic A."/>
            <person name="Larimer J."/>
            <person name="McCowan C."/>
            <person name="Murphy C."/>
            <person name="Neiman D."/>
            <person name="Pearson M."/>
            <person name="Priest M."/>
            <person name="Roberts A."/>
            <person name="Saif S."/>
            <person name="Shea T."/>
            <person name="Sisk P."/>
            <person name="Sykes S."/>
            <person name="Wortman J."/>
            <person name="Nusbaum C."/>
            <person name="Birren B."/>
        </authorList>
    </citation>
    <scope>NUCLEOTIDE SEQUENCE [LARGE SCALE GENOMIC DNA]</scope>
    <source>
        <strain evidence="2 4">ATCC BAA-350</strain>
    </source>
</reference>
<accession>R2V405</accession>
<evidence type="ECO:0000313" key="2">
    <source>
        <dbReference type="EMBL" id="EOI52500.1"/>
    </source>
</evidence>
<dbReference type="Proteomes" id="UP000013750">
    <property type="component" value="Unassembled WGS sequence"/>
</dbReference>
<organism evidence="2 4">
    <name type="scientific">Enterococcus gilvus ATCC BAA-350</name>
    <dbReference type="NCBI Taxonomy" id="1158614"/>
    <lineage>
        <taxon>Bacteria</taxon>
        <taxon>Bacillati</taxon>
        <taxon>Bacillota</taxon>
        <taxon>Bacilli</taxon>
        <taxon>Lactobacillales</taxon>
        <taxon>Enterococcaceae</taxon>
        <taxon>Enterococcus</taxon>
    </lineage>
</organism>
<evidence type="ECO:0000256" key="1">
    <source>
        <dbReference type="SAM" id="Phobius"/>
    </source>
</evidence>
<keyword evidence="1" id="KW-1133">Transmembrane helix</keyword>
<evidence type="ECO:0000313" key="5">
    <source>
        <dbReference type="Proteomes" id="UP000014160"/>
    </source>
</evidence>
<evidence type="ECO:0000313" key="4">
    <source>
        <dbReference type="Proteomes" id="UP000013750"/>
    </source>
</evidence>
<dbReference type="PATRIC" id="fig|1158614.3.peg.4060"/>
<dbReference type="EMBL" id="AJDQ01000022">
    <property type="protein sequence ID" value="EOI52500.1"/>
    <property type="molecule type" value="Genomic_DNA"/>
</dbReference>
<protein>
    <submittedName>
        <fullName evidence="2">Uncharacterized protein</fullName>
    </submittedName>
</protein>
<proteinExistence type="predicted"/>
<gene>
    <name evidence="3" type="ORF">I592_04137</name>
    <name evidence="2" type="ORF">UKC_04075</name>
</gene>
<comment type="caution">
    <text evidence="2">The sequence shown here is derived from an EMBL/GenBank/DDBJ whole genome shotgun (WGS) entry which is preliminary data.</text>
</comment>
<dbReference type="Proteomes" id="UP000014160">
    <property type="component" value="Unassembled WGS sequence"/>
</dbReference>
<feature type="transmembrane region" description="Helical" evidence="1">
    <location>
        <begin position="35"/>
        <end position="55"/>
    </location>
</feature>
<feature type="transmembrane region" description="Helical" evidence="1">
    <location>
        <begin position="6"/>
        <end position="23"/>
    </location>
</feature>
<keyword evidence="1" id="KW-0812">Transmembrane</keyword>
<keyword evidence="5" id="KW-1185">Reference proteome</keyword>
<dbReference type="HOGENOM" id="CLU_1675185_0_0_9"/>
<dbReference type="AlphaFoldDB" id="R2V405"/>
<evidence type="ECO:0000313" key="3">
    <source>
        <dbReference type="EMBL" id="EOW77161.1"/>
    </source>
</evidence>
<sequence>MVGQWGLFALAFLFLLFLVIYALAHWQQLNRNQRVGSICNIITMVLVSLTAWVMIQTSMLVHQEDDSSVIMIERDNERQELYEKGSESLEENRKVILNDDEWKKLPHDQQQQLVWTASIVLKCSPNQIIFGEISHPKNKNGDYLAQMLLQKAKNNHK</sequence>